<dbReference type="Pfam" id="PF12146">
    <property type="entry name" value="Hydrolase_4"/>
    <property type="match status" value="1"/>
</dbReference>
<dbReference type="InterPro" id="IPR022742">
    <property type="entry name" value="Hydrolase_4"/>
</dbReference>
<dbReference type="InterPro" id="IPR029058">
    <property type="entry name" value="AB_hydrolase_fold"/>
</dbReference>
<dbReference type="PANTHER" id="PTHR11614">
    <property type="entry name" value="PHOSPHOLIPASE-RELATED"/>
    <property type="match status" value="1"/>
</dbReference>
<organism evidence="2 3">
    <name type="scientific">Chlamydomonas incerta</name>
    <dbReference type="NCBI Taxonomy" id="51695"/>
    <lineage>
        <taxon>Eukaryota</taxon>
        <taxon>Viridiplantae</taxon>
        <taxon>Chlorophyta</taxon>
        <taxon>core chlorophytes</taxon>
        <taxon>Chlorophyceae</taxon>
        <taxon>CS clade</taxon>
        <taxon>Chlamydomonadales</taxon>
        <taxon>Chlamydomonadaceae</taxon>
        <taxon>Chlamydomonas</taxon>
    </lineage>
</organism>
<evidence type="ECO:0000313" key="2">
    <source>
        <dbReference type="EMBL" id="KAG2444900.1"/>
    </source>
</evidence>
<dbReference type="OrthoDB" id="2498029at2759"/>
<proteinExistence type="predicted"/>
<evidence type="ECO:0000313" key="3">
    <source>
        <dbReference type="Proteomes" id="UP000650467"/>
    </source>
</evidence>
<dbReference type="FunFam" id="3.40.50.1820:FF:000117">
    <property type="entry name" value="Monoglyceride lipase, putative"/>
    <property type="match status" value="1"/>
</dbReference>
<reference evidence="2" key="1">
    <citation type="journal article" date="2020" name="bioRxiv">
        <title>Comparative genomics of Chlamydomonas.</title>
        <authorList>
            <person name="Craig R.J."/>
            <person name="Hasan A.R."/>
            <person name="Ness R.W."/>
            <person name="Keightley P.D."/>
        </authorList>
    </citation>
    <scope>NUCLEOTIDE SEQUENCE</scope>
    <source>
        <strain evidence="2">SAG 7.73</strain>
    </source>
</reference>
<dbReference type="InterPro" id="IPR051044">
    <property type="entry name" value="MAG_DAG_Lipase"/>
</dbReference>
<gene>
    <name evidence="2" type="ORF">HXX76_001636</name>
</gene>
<keyword evidence="3" id="KW-1185">Reference proteome</keyword>
<dbReference type="SUPFAM" id="SSF53474">
    <property type="entry name" value="alpha/beta-Hydrolases"/>
    <property type="match status" value="1"/>
</dbReference>
<accession>A0A835WCV0</accession>
<sequence length="292" mass="32358">MVKTTSHFTNKRGQKLYWVAHTPDNGDEVKAVVFWHHGLGEYVDRFDATFKVWTDAGIAVYGFDVHGMGLSEPSKASDRILVKKFAYLQDDAIQFLEEVLQPALKASGCDSKPLFMAGNSLGGLVSSHVVLQRPDTFAGLLMQSPAIDVEWTPMLKFQAAVGNILAAMVPRAELVPAVRPEDMSQDPAVVQAYLDDPLIPKGNVKAQTGNECLKGFRALVPLRKQFKLPIYAVHGTDDKCTSLPALREHLKHVSSTDVTLKEVPQGRHELLFGPEKDEVRAEMRDWILARAK</sequence>
<dbReference type="AlphaFoldDB" id="A0A835WCV0"/>
<feature type="domain" description="Serine aminopeptidase S33" evidence="1">
    <location>
        <begin position="28"/>
        <end position="274"/>
    </location>
</feature>
<name>A0A835WCV0_CHLIN</name>
<comment type="caution">
    <text evidence="2">The sequence shown here is derived from an EMBL/GenBank/DDBJ whole genome shotgun (WGS) entry which is preliminary data.</text>
</comment>
<dbReference type="Proteomes" id="UP000650467">
    <property type="component" value="Unassembled WGS sequence"/>
</dbReference>
<dbReference type="EMBL" id="JAEHOC010000002">
    <property type="protein sequence ID" value="KAG2444900.1"/>
    <property type="molecule type" value="Genomic_DNA"/>
</dbReference>
<evidence type="ECO:0000259" key="1">
    <source>
        <dbReference type="Pfam" id="PF12146"/>
    </source>
</evidence>
<dbReference type="Gene3D" id="3.40.50.1820">
    <property type="entry name" value="alpha/beta hydrolase"/>
    <property type="match status" value="1"/>
</dbReference>
<protein>
    <recommendedName>
        <fullName evidence="1">Serine aminopeptidase S33 domain-containing protein</fullName>
    </recommendedName>
</protein>